<comment type="caution">
    <text evidence="1">The sequence shown here is derived from an EMBL/GenBank/DDBJ whole genome shotgun (WGS) entry which is preliminary data.</text>
</comment>
<organism evidence="1 2">
    <name type="scientific">Stenotrophomonas maltophilia</name>
    <name type="common">Pseudomonas maltophilia</name>
    <name type="synonym">Xanthomonas maltophilia</name>
    <dbReference type="NCBI Taxonomy" id="40324"/>
    <lineage>
        <taxon>Bacteria</taxon>
        <taxon>Pseudomonadati</taxon>
        <taxon>Pseudomonadota</taxon>
        <taxon>Gammaproteobacteria</taxon>
        <taxon>Lysobacterales</taxon>
        <taxon>Lysobacteraceae</taxon>
        <taxon>Stenotrophomonas</taxon>
        <taxon>Stenotrophomonas maltophilia group</taxon>
    </lineage>
</organism>
<gene>
    <name evidence="1" type="ORF">CEE60_07255</name>
</gene>
<dbReference type="Pfam" id="PF11367">
    <property type="entry name" value="Tail_completion_gp17"/>
    <property type="match status" value="1"/>
</dbReference>
<dbReference type="InterPro" id="IPR021508">
    <property type="entry name" value="Gp17-like"/>
</dbReference>
<protein>
    <recommendedName>
        <fullName evidence="3">DUF3168 domain-containing protein</fullName>
    </recommendedName>
</protein>
<evidence type="ECO:0000313" key="2">
    <source>
        <dbReference type="Proteomes" id="UP000198157"/>
    </source>
</evidence>
<sequence length="121" mass="13652">MIAPIFDACTASAAVLSLFGTNPTRVYPFGLVEKPPARPYVVWQTIGGEPAQYLRDRPDVDGYSLQIDVYHNDPVSLQTAARAIRDAIEGQAYVTRWGDQVMDPETKLYRYSFDVDWLVPR</sequence>
<dbReference type="Proteomes" id="UP000198157">
    <property type="component" value="Unassembled WGS sequence"/>
</dbReference>
<reference evidence="1 2" key="1">
    <citation type="submission" date="2017-06" db="EMBL/GenBank/DDBJ databases">
        <authorList>
            <person name="Kim H.J."/>
            <person name="Triplett B.A."/>
        </authorList>
    </citation>
    <scope>NUCLEOTIDE SEQUENCE [LARGE SCALE GENOMIC DNA]</scope>
    <source>
        <strain evidence="1 2">13146</strain>
    </source>
</reference>
<dbReference type="AlphaFoldDB" id="A0A2D0AK12"/>
<dbReference type="OrthoDB" id="5739856at2"/>
<evidence type="ECO:0008006" key="3">
    <source>
        <dbReference type="Google" id="ProtNLM"/>
    </source>
</evidence>
<evidence type="ECO:0000313" key="1">
    <source>
        <dbReference type="EMBL" id="OWQ54786.1"/>
    </source>
</evidence>
<accession>A0A2D0AK12</accession>
<name>A0A2D0AK12_STEMA</name>
<proteinExistence type="predicted"/>
<dbReference type="EMBL" id="NIVS01000016">
    <property type="protein sequence ID" value="OWQ54786.1"/>
    <property type="molecule type" value="Genomic_DNA"/>
</dbReference>